<evidence type="ECO:0000313" key="4">
    <source>
        <dbReference type="Proteomes" id="UP000000268"/>
    </source>
</evidence>
<dbReference type="AlphaFoldDB" id="B0C529"/>
<dbReference type="Pfam" id="PF10882">
    <property type="entry name" value="bPH_5"/>
    <property type="match status" value="1"/>
</dbReference>
<reference evidence="3 4" key="1">
    <citation type="journal article" date="2008" name="Proc. Natl. Acad. Sci. U.S.A.">
        <title>Niche adaptation and genome expansion in the chlorophyll d-producing cyanobacterium Acaryochloris marina.</title>
        <authorList>
            <person name="Swingley W.D."/>
            <person name="Chen M."/>
            <person name="Cheung P.C."/>
            <person name="Conrad A.L."/>
            <person name="Dejesa L.C."/>
            <person name="Hao J."/>
            <person name="Honchak B.M."/>
            <person name="Karbach L.E."/>
            <person name="Kurdoglu A."/>
            <person name="Lahiri S."/>
            <person name="Mastrian S.D."/>
            <person name="Miyashita H."/>
            <person name="Page L."/>
            <person name="Ramakrishna P."/>
            <person name="Satoh S."/>
            <person name="Sattley W.M."/>
            <person name="Shimada Y."/>
            <person name="Taylor H.L."/>
            <person name="Tomo T."/>
            <person name="Tsuchiya T."/>
            <person name="Wang Z.T."/>
            <person name="Raymond J."/>
            <person name="Mimuro M."/>
            <person name="Blankenship R.E."/>
            <person name="Touchman J.W."/>
        </authorList>
    </citation>
    <scope>NUCLEOTIDE SEQUENCE [LARGE SCALE GENOMIC DNA]</scope>
    <source>
        <strain evidence="4">MBIC 11017</strain>
    </source>
</reference>
<feature type="transmembrane region" description="Helical" evidence="1">
    <location>
        <begin position="43"/>
        <end position="65"/>
    </location>
</feature>
<dbReference type="Proteomes" id="UP000000268">
    <property type="component" value="Chromosome"/>
</dbReference>
<name>B0C529_ACAM1</name>
<organism evidence="3 4">
    <name type="scientific">Acaryochloris marina (strain MBIC 11017)</name>
    <dbReference type="NCBI Taxonomy" id="329726"/>
    <lineage>
        <taxon>Bacteria</taxon>
        <taxon>Bacillati</taxon>
        <taxon>Cyanobacteriota</taxon>
        <taxon>Cyanophyceae</taxon>
        <taxon>Acaryochloridales</taxon>
        <taxon>Acaryochloridaceae</taxon>
        <taxon>Acaryochloris</taxon>
    </lineage>
</organism>
<feature type="domain" description="Bacterial Pleckstrin homology" evidence="2">
    <location>
        <begin position="67"/>
        <end position="163"/>
    </location>
</feature>
<evidence type="ECO:0000259" key="2">
    <source>
        <dbReference type="Pfam" id="PF10882"/>
    </source>
</evidence>
<keyword evidence="1" id="KW-1133">Transmembrane helix</keyword>
<dbReference type="RefSeq" id="WP_012160762.1">
    <property type="nucleotide sequence ID" value="NC_009925.1"/>
</dbReference>
<keyword evidence="1" id="KW-0472">Membrane</keyword>
<proteinExistence type="predicted"/>
<dbReference type="eggNOG" id="ENOG5032SC0">
    <property type="taxonomic scope" value="Bacteria"/>
</dbReference>
<keyword evidence="1" id="KW-0812">Transmembrane</keyword>
<dbReference type="KEGG" id="amr:AM1_0053"/>
<protein>
    <recommendedName>
        <fullName evidence="2">Bacterial Pleckstrin homology domain-containing protein</fullName>
    </recommendedName>
</protein>
<evidence type="ECO:0000313" key="3">
    <source>
        <dbReference type="EMBL" id="ABW25141.1"/>
    </source>
</evidence>
<gene>
    <name evidence="3" type="ordered locus">AM1_0053</name>
</gene>
<keyword evidence="4" id="KW-1185">Reference proteome</keyword>
<accession>B0C529</accession>
<dbReference type="OrthoDB" id="574096at2"/>
<dbReference type="InterPro" id="IPR027783">
    <property type="entry name" value="Bacterial_PH-related"/>
</dbReference>
<feature type="transmembrane region" description="Helical" evidence="1">
    <location>
        <begin position="12"/>
        <end position="36"/>
    </location>
</feature>
<evidence type="ECO:0000256" key="1">
    <source>
        <dbReference type="SAM" id="Phobius"/>
    </source>
</evidence>
<dbReference type="EMBL" id="CP000828">
    <property type="protein sequence ID" value="ABW25141.1"/>
    <property type="molecule type" value="Genomic_DNA"/>
</dbReference>
<sequence>MDLASTNYPAPWGVSLKAISGGITLLLIGIAVIGLLTGPKSNWIWILSMVVIPLGIVFITALFTVRGYALTPDTLFVKRLVWNTEIPLQGLQSIEADSNAMEGSIKTMGNGGLFSFSGSFRNKRLGAYRALATDMRRCVVLKFDQKVIVITPDHPKDFVDQVKALKGMA</sequence>
<dbReference type="HOGENOM" id="CLU_129907_0_0_3"/>